<comment type="caution">
    <text evidence="14">The sequence shown here is derived from an EMBL/GenBank/DDBJ whole genome shotgun (WGS) entry which is preliminary data.</text>
</comment>
<proteinExistence type="predicted"/>
<feature type="coiled-coil region" evidence="10">
    <location>
        <begin position="855"/>
        <end position="882"/>
    </location>
</feature>
<dbReference type="FunFam" id="1.10.472.80:FF:000003">
    <property type="entry name" value="Putative TBC1 domain family member 1"/>
    <property type="match status" value="1"/>
</dbReference>
<evidence type="ECO:0000256" key="9">
    <source>
        <dbReference type="ARBA" id="ARBA00081861"/>
    </source>
</evidence>
<evidence type="ECO:0000256" key="1">
    <source>
        <dbReference type="ARBA" id="ARBA00004496"/>
    </source>
</evidence>
<dbReference type="Gene3D" id="1.10.10.2750">
    <property type="match status" value="1"/>
</dbReference>
<dbReference type="Pfam" id="PF00640">
    <property type="entry name" value="PID"/>
    <property type="match status" value="2"/>
</dbReference>
<feature type="domain" description="PID" evidence="12">
    <location>
        <begin position="368"/>
        <end position="440"/>
    </location>
</feature>
<keyword evidence="7" id="KW-0007">Acetylation</keyword>
<gene>
    <name evidence="14" type="ORF">HJG63_018928</name>
</gene>
<dbReference type="PANTHER" id="PTHR47219:SF14">
    <property type="entry name" value="TBC1 DOMAIN FAMILY MEMBER 4"/>
    <property type="match status" value="1"/>
</dbReference>
<feature type="coiled-coil region" evidence="10">
    <location>
        <begin position="1201"/>
        <end position="1270"/>
    </location>
</feature>
<dbReference type="Pfam" id="PF11830">
    <property type="entry name" value="DUF3350"/>
    <property type="match status" value="1"/>
</dbReference>
<dbReference type="SMART" id="SM00164">
    <property type="entry name" value="TBC"/>
    <property type="match status" value="1"/>
</dbReference>
<feature type="compositionally biased region" description="Polar residues" evidence="11">
    <location>
        <begin position="752"/>
        <end position="766"/>
    </location>
</feature>
<dbReference type="Gene3D" id="1.10.8.270">
    <property type="entry name" value="putative rabgap domain of human tbc1 domain family member 14 like domains"/>
    <property type="match status" value="1"/>
</dbReference>
<dbReference type="InterPro" id="IPR021785">
    <property type="entry name" value="DUF3350"/>
</dbReference>
<dbReference type="EMBL" id="JACASE010000011">
    <property type="protein sequence ID" value="KAF6428590.1"/>
    <property type="molecule type" value="Genomic_DNA"/>
</dbReference>
<reference evidence="14 15" key="1">
    <citation type="journal article" date="2020" name="Nature">
        <title>Six reference-quality genomes reveal evolution of bat adaptations.</title>
        <authorList>
            <person name="Jebb D."/>
            <person name="Huang Z."/>
            <person name="Pippel M."/>
            <person name="Hughes G.M."/>
            <person name="Lavrichenko K."/>
            <person name="Devanna P."/>
            <person name="Winkler S."/>
            <person name="Jermiin L.S."/>
            <person name="Skirmuntt E.C."/>
            <person name="Katzourakis A."/>
            <person name="Burkitt-Gray L."/>
            <person name="Ray D.A."/>
            <person name="Sullivan K.A.M."/>
            <person name="Roscito J.G."/>
            <person name="Kirilenko B.M."/>
            <person name="Davalos L.M."/>
            <person name="Corthals A.P."/>
            <person name="Power M.L."/>
            <person name="Jones G."/>
            <person name="Ransome R.D."/>
            <person name="Dechmann D.K.N."/>
            <person name="Locatelli A.G."/>
            <person name="Puechmaille S.J."/>
            <person name="Fedrigo O."/>
            <person name="Jarvis E.D."/>
            <person name="Hiller M."/>
            <person name="Vernes S.C."/>
            <person name="Myers E.W."/>
            <person name="Teeling E.C."/>
        </authorList>
    </citation>
    <scope>NUCLEOTIDE SEQUENCE [LARGE SCALE GENOMIC DNA]</scope>
    <source>
        <strain evidence="14">MRouAeg1</strain>
        <tissue evidence="14">Muscle</tissue>
    </source>
</reference>
<keyword evidence="15" id="KW-1185">Reference proteome</keyword>
<evidence type="ECO:0000256" key="3">
    <source>
        <dbReference type="ARBA" id="ARBA00022481"/>
    </source>
</evidence>
<evidence type="ECO:0000313" key="15">
    <source>
        <dbReference type="Proteomes" id="UP000593571"/>
    </source>
</evidence>
<dbReference type="SUPFAM" id="SSF50729">
    <property type="entry name" value="PH domain-like"/>
    <property type="match status" value="2"/>
</dbReference>
<keyword evidence="5" id="KW-0597">Phosphoprotein</keyword>
<dbReference type="GO" id="GO:0005096">
    <property type="term" value="F:GTPase activator activity"/>
    <property type="evidence" value="ECO:0007669"/>
    <property type="project" value="UniProtKB-KW"/>
</dbReference>
<comment type="subcellular location">
    <subcellularLocation>
        <location evidence="1">Cytoplasm</location>
    </subcellularLocation>
</comment>
<evidence type="ECO:0000256" key="2">
    <source>
        <dbReference type="ARBA" id="ARBA00022468"/>
    </source>
</evidence>
<dbReference type="PROSITE" id="PS01179">
    <property type="entry name" value="PID"/>
    <property type="match status" value="1"/>
</dbReference>
<dbReference type="SMART" id="SM00462">
    <property type="entry name" value="PTB"/>
    <property type="match status" value="2"/>
</dbReference>
<dbReference type="InterPro" id="IPR011993">
    <property type="entry name" value="PH-like_dom_sf"/>
</dbReference>
<evidence type="ECO:0000259" key="12">
    <source>
        <dbReference type="PROSITE" id="PS01179"/>
    </source>
</evidence>
<keyword evidence="6" id="KW-0677">Repeat</keyword>
<dbReference type="FunFam" id="2.30.29.30:FF:000076">
    <property type="entry name" value="TBC1 domain family member 4 isoform X1"/>
    <property type="match status" value="1"/>
</dbReference>
<dbReference type="PANTHER" id="PTHR47219">
    <property type="entry name" value="RAB GTPASE-ACTIVATING PROTEIN 1-LIKE"/>
    <property type="match status" value="1"/>
</dbReference>
<evidence type="ECO:0000256" key="7">
    <source>
        <dbReference type="ARBA" id="ARBA00022990"/>
    </source>
</evidence>
<name>A0A7J8DZR0_ROUAE</name>
<evidence type="ECO:0000256" key="4">
    <source>
        <dbReference type="ARBA" id="ARBA00022490"/>
    </source>
</evidence>
<evidence type="ECO:0000313" key="14">
    <source>
        <dbReference type="EMBL" id="KAF6428590.1"/>
    </source>
</evidence>
<dbReference type="GO" id="GO:0032869">
    <property type="term" value="P:cellular response to insulin stimulus"/>
    <property type="evidence" value="ECO:0007669"/>
    <property type="project" value="UniProtKB-ARBA"/>
</dbReference>
<feature type="domain" description="Rab-GAP TBC" evidence="13">
    <location>
        <begin position="920"/>
        <end position="1114"/>
    </location>
</feature>
<protein>
    <recommendedName>
        <fullName evidence="8">TBC1 domain family member 4</fullName>
    </recommendedName>
    <alternativeName>
        <fullName evidence="9">Akt substrate of 160 kDa</fullName>
    </alternativeName>
</protein>
<dbReference type="FunFam" id="1.10.10.2750:FF:000002">
    <property type="entry name" value="TBC1 domain family member 4"/>
    <property type="match status" value="1"/>
</dbReference>
<dbReference type="CDD" id="cd01269">
    <property type="entry name" value="PTB_TBC1D1_like"/>
    <property type="match status" value="1"/>
</dbReference>
<evidence type="ECO:0000256" key="6">
    <source>
        <dbReference type="ARBA" id="ARBA00022737"/>
    </source>
</evidence>
<evidence type="ECO:0000256" key="5">
    <source>
        <dbReference type="ARBA" id="ARBA00022553"/>
    </source>
</evidence>
<feature type="region of interest" description="Disordered" evidence="11">
    <location>
        <begin position="324"/>
        <end position="354"/>
    </location>
</feature>
<dbReference type="SUPFAM" id="SSF47923">
    <property type="entry name" value="Ypt/Rab-GAP domain of gyp1p"/>
    <property type="match status" value="2"/>
</dbReference>
<evidence type="ECO:0000256" key="11">
    <source>
        <dbReference type="SAM" id="MobiDB-lite"/>
    </source>
</evidence>
<dbReference type="InterPro" id="IPR035969">
    <property type="entry name" value="Rab-GAP_TBC_sf"/>
</dbReference>
<feature type="region of interest" description="Disordered" evidence="11">
    <location>
        <begin position="587"/>
        <end position="678"/>
    </location>
</feature>
<dbReference type="CDD" id="cd00934">
    <property type="entry name" value="PTB"/>
    <property type="match status" value="1"/>
</dbReference>
<keyword evidence="2" id="KW-0343">GTPase activation</keyword>
<evidence type="ECO:0000256" key="10">
    <source>
        <dbReference type="SAM" id="Coils"/>
    </source>
</evidence>
<dbReference type="Proteomes" id="UP000593571">
    <property type="component" value="Unassembled WGS sequence"/>
</dbReference>
<dbReference type="Gene3D" id="1.10.472.80">
    <property type="entry name" value="Ypt/Rab-GAP domain of gyp1p, domain 3"/>
    <property type="match status" value="1"/>
</dbReference>
<dbReference type="GO" id="GO:0005737">
    <property type="term" value="C:cytoplasm"/>
    <property type="evidence" value="ECO:0007669"/>
    <property type="project" value="UniProtKB-SubCell"/>
</dbReference>
<feature type="compositionally biased region" description="Pro residues" evidence="11">
    <location>
        <begin position="610"/>
        <end position="619"/>
    </location>
</feature>
<dbReference type="InterPro" id="IPR006020">
    <property type="entry name" value="PTB/PI_dom"/>
</dbReference>
<sequence length="1300" mass="147103">MEPPSCIQEEPFAHPLEPEPGTPAQPGPGKPGDKKFRLWYVGGSCLDRRTTLPMLPWLMAEIRRRSQKPEAGGCGAPAAREVLLVLSAPFLRCVPAPGAGAAVGSGPAAAQPNPAVFIFEHKAQHISRFIHNSQDLTYFAYLIKAQPDDPESQMACHVFRATDPNQVPDVISSIRQLSKAAMKEDAKPSKDNEDAFYNSQKFEVLYCGKVTVTHKKAASSLIDDCIEKFSLHEQQRLRIQGEQRGPDARNDPVAFEVEGPSSLTDILLEEGDVVTYTLPALPATASQPGLSSSRICFPEMILEDSGFDEQQEFRSRCSSVTGVLQKKVHENSQKPQPRRRHASAPSHVQPSDSEKNRTMLFQVGRFEINLISPDTKSVVLEKNFKEISSCSQGIKHVDHFGFICRESPEPGLSQYICYVFQCASESLVDEVMLTLKQAFSTAAALQSAKTQIKLCEACPMHSLHKLCERIEGLYPPRAKLVIQRHLSSLTDNEQADIFERVQKMKPVNDQEENELVILHLRQLCEAKQRTHVHIGEGPSTILNSTIPENTASSGRFKLDILKNKAKRSFTSSLENIFSRGANRMRGRLGSMDSFERSNSLASEKDYSPGDSPPGTPPASPLSSAWQTFPEEDSDSPQFRRRAHTFSHPPSSTRRKLNLQDGRAHSVRSPLLRQSSSEQCSILPSVRRMHKESYSSSSLPSLHTSFSAPSFTAPSFLKSFYQNSGRLSPQYENEIRQDTASESSDGEGRKRTSSTCSNESLNIGGTPVTSRRISWRQRIFLRVASPMNKSPSAMQQQDGLDRNELLPLSPLTPTMEEEPLVIFMSGGDDPEKVRERKKSEELRTLWRKAIHQQILLLRMEKENQKLEASRDELQSRKVKLDYEEVGVCQKEVLITWDKKLLNYRAKIRCDTEDIHTSLKEGVPKSRRGEIWQFLALQYRLRHRLPNKQQPPATSYKELLKQLTAQQHAILVDLGRTFPTHPYFSAQLGAGQLSLFNLLKAYSLLDKEVGYCQGISFVAGVLLLHMSEEQAFEMLKFLMYDLGFRKQYRPDMMSLQIQMYQLSRLLHDYHRDLYNHLEENEISPSLYAAPWFLTLFASQFPLGFVARVFDIIFLQGTEVIFKVALSLLSSQETLIMECENFESIVEFLKSSLPDMNTTEMEKIITQVFEMDISKQLHAYEVEYHVLQDELHESSYAFEDSEPVEKLERANNQLKRQNMDLLEKLQIAHAKIQTLESNLENLLTRETKMKSLIRTLEQEKIAYQKTVEQIRKLLPADALANCESLLRDLNSNPNNKAKTGNKP</sequence>
<keyword evidence="10" id="KW-0175">Coiled coil</keyword>
<feature type="compositionally biased region" description="Pro residues" evidence="11">
    <location>
        <begin position="18"/>
        <end position="29"/>
    </location>
</feature>
<dbReference type="Pfam" id="PF00566">
    <property type="entry name" value="RabGAP-TBC"/>
    <property type="match status" value="1"/>
</dbReference>
<dbReference type="FunFam" id="2.30.29.30:FF:000287">
    <property type="entry name" value="TBC1 domain family member 4 isoform X1"/>
    <property type="match status" value="1"/>
</dbReference>
<accession>A0A7J8DZR0</accession>
<evidence type="ECO:0000256" key="8">
    <source>
        <dbReference type="ARBA" id="ARBA00072013"/>
    </source>
</evidence>
<organism evidence="14 15">
    <name type="scientific">Rousettus aegyptiacus</name>
    <name type="common">Egyptian fruit bat</name>
    <name type="synonym">Pteropus aegyptiacus</name>
    <dbReference type="NCBI Taxonomy" id="9407"/>
    <lineage>
        <taxon>Eukaryota</taxon>
        <taxon>Metazoa</taxon>
        <taxon>Chordata</taxon>
        <taxon>Craniata</taxon>
        <taxon>Vertebrata</taxon>
        <taxon>Euteleostomi</taxon>
        <taxon>Mammalia</taxon>
        <taxon>Eutheria</taxon>
        <taxon>Laurasiatheria</taxon>
        <taxon>Chiroptera</taxon>
        <taxon>Yinpterochiroptera</taxon>
        <taxon>Pteropodoidea</taxon>
        <taxon>Pteropodidae</taxon>
        <taxon>Rousettinae</taxon>
        <taxon>Rousettus</taxon>
    </lineage>
</organism>
<dbReference type="PROSITE" id="PS50086">
    <property type="entry name" value="TBC_RABGAP"/>
    <property type="match status" value="1"/>
</dbReference>
<dbReference type="FunFam" id="1.10.8.270:FF:000001">
    <property type="entry name" value="TBC1 domain family member 1"/>
    <property type="match status" value="1"/>
</dbReference>
<evidence type="ECO:0000259" key="13">
    <source>
        <dbReference type="PROSITE" id="PS50086"/>
    </source>
</evidence>
<dbReference type="InterPro" id="IPR000195">
    <property type="entry name" value="Rab-GAP-TBC_dom"/>
</dbReference>
<feature type="region of interest" description="Disordered" evidence="11">
    <location>
        <begin position="1"/>
        <end position="33"/>
    </location>
</feature>
<keyword evidence="4" id="KW-0963">Cytoplasm</keyword>
<feature type="region of interest" description="Disordered" evidence="11">
    <location>
        <begin position="727"/>
        <end position="766"/>
    </location>
</feature>
<keyword evidence="3" id="KW-0488">Methylation</keyword>
<dbReference type="Gene3D" id="2.30.29.30">
    <property type="entry name" value="Pleckstrin-homology domain (PH domain)/Phosphotyrosine-binding domain (PTB)"/>
    <property type="match status" value="2"/>
</dbReference>
<dbReference type="InterPro" id="IPR050302">
    <property type="entry name" value="Rab_GAP_TBC_domain"/>
</dbReference>